<evidence type="ECO:0000313" key="2">
    <source>
        <dbReference type="Proteomes" id="UP000031620"/>
    </source>
</evidence>
<evidence type="ECO:0000313" key="1">
    <source>
        <dbReference type="EMBL" id="BAP86070.1"/>
    </source>
</evidence>
<dbReference type="STRING" id="1291742.LOOC260_115600"/>
<accession>A0A0A1GVQ9</accession>
<dbReference type="AlphaFoldDB" id="A0A0A1GVQ9"/>
<protein>
    <submittedName>
        <fullName evidence="1">Uncharacterized protein</fullName>
    </submittedName>
</protein>
<sequence length="48" mass="5661">MEDVIFEAWFNQKIANTKQVVPNRLFGATFYLARNSEYPCKHRESVVI</sequence>
<dbReference type="HOGENOM" id="CLU_3154164_0_0_9"/>
<proteinExistence type="predicted"/>
<reference evidence="1 2" key="1">
    <citation type="submission" date="2014-11" db="EMBL/GenBank/DDBJ databases">
        <title>Complete genome sequence and analysis of Lactobacillus hokkaidonensis LOOC260T.</title>
        <authorList>
            <person name="Tanizawa Y."/>
            <person name="Tohno M."/>
            <person name="Kaminuma E."/>
            <person name="Nakamura Y."/>
            <person name="Arita M."/>
        </authorList>
    </citation>
    <scope>NUCLEOTIDE SEQUENCE [LARGE SCALE GENOMIC DNA]</scope>
    <source>
        <strain evidence="1 2">LOOC260</strain>
    </source>
</reference>
<dbReference type="EMBL" id="AP014680">
    <property type="protein sequence ID" value="BAP86070.1"/>
    <property type="molecule type" value="Genomic_DNA"/>
</dbReference>
<dbReference type="Proteomes" id="UP000031620">
    <property type="component" value="Chromosome"/>
</dbReference>
<dbReference type="KEGG" id="lho:LOOC260_115600"/>
<organism evidence="1 2">
    <name type="scientific">Paucilactobacillus hokkaidonensis JCM 18461</name>
    <dbReference type="NCBI Taxonomy" id="1291742"/>
    <lineage>
        <taxon>Bacteria</taxon>
        <taxon>Bacillati</taxon>
        <taxon>Bacillota</taxon>
        <taxon>Bacilli</taxon>
        <taxon>Lactobacillales</taxon>
        <taxon>Lactobacillaceae</taxon>
        <taxon>Paucilactobacillus</taxon>
    </lineage>
</organism>
<gene>
    <name evidence="1" type="ORF">LOOC260_115600</name>
</gene>
<name>A0A0A1GVQ9_9LACO</name>